<dbReference type="PANTHER" id="PTHR31988:SF19">
    <property type="entry name" value="9-O-ACETYL-N-ACETYLNEURAMINIC ACID DEACETYLASE-RELATED"/>
    <property type="match status" value="1"/>
</dbReference>
<comment type="caution">
    <text evidence="3">The sequence shown here is derived from an EMBL/GenBank/DDBJ whole genome shotgun (WGS) entry which is preliminary data.</text>
</comment>
<sequence>MKSAKLWITKGIQHWAIVQQIDGYASLALEVVCETEEAFDSSRMEVKVRVILEETGTTVALSDKSERLSERIWMVEVERVPAGGLYRIELYLCKKDSPEPWAVRGETVHHVGVGDIWVIAGQSNAQGTGVGNYADAAELGIHVFRNNRQWDIATHPLRDDCGHSPYLSFAKEVKKEVRHPIGLLQTAVGATWLQLWNPNENGCLYREMLETIRQVVGKAKGILWYQGESDAAWYWYNDCNSSEPDTYLDRFNQLVVQCRNDLGQDDLPFLTVQLNRTSFTGYPEENRSWGTVREMQRRAAREIERVYVTSSLDCALSDQIHNGTYGNRIIGERLAKMALAEVYGKPFRYQAPDLIRAELKAPTAEGRSTVWLRFGNVQGNLSATDPQAAVFRAEDGVGEAAVLEWKVESKDVISLSLDRIVGRDVRIHGASEANPAFMLPIDTTTGMPILAFYGVVCEAVD</sequence>
<proteinExistence type="predicted"/>
<evidence type="ECO:0000313" key="3">
    <source>
        <dbReference type="EMBL" id="MFC5401234.1"/>
    </source>
</evidence>
<reference evidence="4" key="1">
    <citation type="journal article" date="2019" name="Int. J. Syst. Evol. Microbiol.">
        <title>The Global Catalogue of Microorganisms (GCM) 10K type strain sequencing project: providing services to taxonomists for standard genome sequencing and annotation.</title>
        <authorList>
            <consortium name="The Broad Institute Genomics Platform"/>
            <consortium name="The Broad Institute Genome Sequencing Center for Infectious Disease"/>
            <person name="Wu L."/>
            <person name="Ma J."/>
        </authorList>
    </citation>
    <scope>NUCLEOTIDE SEQUENCE [LARGE SCALE GENOMIC DNA]</scope>
    <source>
        <strain evidence="4">CGMCC 1.18575</strain>
    </source>
</reference>
<dbReference type="Proteomes" id="UP001596113">
    <property type="component" value="Unassembled WGS sequence"/>
</dbReference>
<dbReference type="Gene3D" id="3.40.50.1110">
    <property type="entry name" value="SGNH hydrolase"/>
    <property type="match status" value="1"/>
</dbReference>
<dbReference type="SUPFAM" id="SSF52266">
    <property type="entry name" value="SGNH hydrolase"/>
    <property type="match status" value="1"/>
</dbReference>
<dbReference type="EMBL" id="JBHSMI010000002">
    <property type="protein sequence ID" value="MFC5401234.1"/>
    <property type="molecule type" value="Genomic_DNA"/>
</dbReference>
<dbReference type="InterPro" id="IPR005181">
    <property type="entry name" value="SASA"/>
</dbReference>
<feature type="domain" description="Sialate O-acetylesterase" evidence="2">
    <location>
        <begin position="114"/>
        <end position="339"/>
    </location>
</feature>
<keyword evidence="4" id="KW-1185">Reference proteome</keyword>
<evidence type="ECO:0000313" key="4">
    <source>
        <dbReference type="Proteomes" id="UP001596113"/>
    </source>
</evidence>
<dbReference type="RefSeq" id="WP_378128599.1">
    <property type="nucleotide sequence ID" value="NZ_JBHSMI010000002.1"/>
</dbReference>
<evidence type="ECO:0000259" key="2">
    <source>
        <dbReference type="Pfam" id="PF03629"/>
    </source>
</evidence>
<accession>A0ABW0HJQ1</accession>
<organism evidence="3 4">
    <name type="scientific">Cohnella soli</name>
    <dbReference type="NCBI Taxonomy" id="425005"/>
    <lineage>
        <taxon>Bacteria</taxon>
        <taxon>Bacillati</taxon>
        <taxon>Bacillota</taxon>
        <taxon>Bacilli</taxon>
        <taxon>Bacillales</taxon>
        <taxon>Paenibacillaceae</taxon>
        <taxon>Cohnella</taxon>
    </lineage>
</organism>
<keyword evidence="1" id="KW-0378">Hydrolase</keyword>
<name>A0ABW0HJQ1_9BACL</name>
<protein>
    <submittedName>
        <fullName evidence="3">Sialate O-acetylesterase</fullName>
    </submittedName>
</protein>
<evidence type="ECO:0000256" key="1">
    <source>
        <dbReference type="ARBA" id="ARBA00022801"/>
    </source>
</evidence>
<gene>
    <name evidence="3" type="ORF">ACFPOF_00650</name>
</gene>
<dbReference type="PANTHER" id="PTHR31988">
    <property type="entry name" value="ESTERASE, PUTATIVE (DUF303)-RELATED"/>
    <property type="match status" value="1"/>
</dbReference>
<dbReference type="InterPro" id="IPR052940">
    <property type="entry name" value="Carb_Esterase_6"/>
</dbReference>
<dbReference type="Pfam" id="PF03629">
    <property type="entry name" value="SASA"/>
    <property type="match status" value="1"/>
</dbReference>
<dbReference type="InterPro" id="IPR036514">
    <property type="entry name" value="SGNH_hydro_sf"/>
</dbReference>